<feature type="chain" id="PRO_5036745332" evidence="1">
    <location>
        <begin position="27"/>
        <end position="503"/>
    </location>
</feature>
<feature type="domain" description="Caspase family p20" evidence="2">
    <location>
        <begin position="28"/>
        <end position="106"/>
    </location>
</feature>
<dbReference type="EMBL" id="JAEDAK010000005">
    <property type="protein sequence ID" value="MBH9576933.1"/>
    <property type="molecule type" value="Genomic_DNA"/>
</dbReference>
<evidence type="ECO:0000313" key="3">
    <source>
        <dbReference type="EMBL" id="MBH9576933.1"/>
    </source>
</evidence>
<sequence>MNHSLLSRRQWLALAAVPPLSAAAAAAEPRLALVLSLQAYAQELGPLEATHRDAELVGQALQELNFKVLAHQDLSLRQLEAVTASWLDALKAAGPAAVGFLYFSGHCWADARAKRNYLVANETLPQAREILRKEGLGPAHLHSIQAALPRVGLPLRRVTHALNALRNQANFVVIDSHLDAPEPELLAGPAGTREIATNAMLVARGRPGVPAHDDNAFSSALADALRSPGLEAQAVFKQVQMRVAESTKGRQLPWIEDRLVRPYAFRPGRAEPAVGSTGRRVALVIGNAHYRHAGLLFNPGNDARAIAKALRGMGFAAVHEHMNLERQAFRTALSQFQAQASEAELALIYYAGHGLESAGRNFLVPIDAQVLSDEQLEEETIPVAQVLDHLAGVKQARILILDACRENPFPGAQGSRSSAGLAEMEARPGTLIALAADPGQPSYDGEGEHSPYAEALLKHLGERQLDARLMFGRVYESLNARMQGRQEAWIQAKLSGRPVYLNP</sequence>
<dbReference type="InterPro" id="IPR029030">
    <property type="entry name" value="Caspase-like_dom_sf"/>
</dbReference>
<evidence type="ECO:0000256" key="1">
    <source>
        <dbReference type="SAM" id="SignalP"/>
    </source>
</evidence>
<dbReference type="PANTHER" id="PTHR22576">
    <property type="entry name" value="MUCOSA ASSOCIATED LYMPHOID TISSUE LYMPHOMA TRANSLOCATION PROTEIN 1/PARACASPASE"/>
    <property type="match status" value="1"/>
</dbReference>
<accession>A0A931NGP6</accession>
<name>A0A931NGP6_9BURK</name>
<dbReference type="InterPro" id="IPR001309">
    <property type="entry name" value="Pept_C14_p20"/>
</dbReference>
<dbReference type="GO" id="GO:0004197">
    <property type="term" value="F:cysteine-type endopeptidase activity"/>
    <property type="evidence" value="ECO:0007669"/>
    <property type="project" value="InterPro"/>
</dbReference>
<dbReference type="Proteomes" id="UP000613266">
    <property type="component" value="Unassembled WGS sequence"/>
</dbReference>
<keyword evidence="4" id="KW-1185">Reference proteome</keyword>
<proteinExistence type="predicted"/>
<dbReference type="PROSITE" id="PS50208">
    <property type="entry name" value="CASPASE_P20"/>
    <property type="match status" value="2"/>
</dbReference>
<evidence type="ECO:0000259" key="2">
    <source>
        <dbReference type="PROSITE" id="PS50208"/>
    </source>
</evidence>
<keyword evidence="1" id="KW-0732">Signal</keyword>
<protein>
    <submittedName>
        <fullName evidence="3">Caspase family protein</fullName>
    </submittedName>
</protein>
<reference evidence="3" key="1">
    <citation type="submission" date="2020-12" db="EMBL/GenBank/DDBJ databases">
        <title>The genome sequence of Inhella sp. 1Y17.</title>
        <authorList>
            <person name="Liu Y."/>
        </authorList>
    </citation>
    <scope>NUCLEOTIDE SEQUENCE</scope>
    <source>
        <strain evidence="3">1Y17</strain>
    </source>
</reference>
<feature type="domain" description="Caspase family p20" evidence="2">
    <location>
        <begin position="278"/>
        <end position="408"/>
    </location>
</feature>
<gene>
    <name evidence="3" type="ORF">I7X39_08445</name>
</gene>
<organism evidence="3 4">
    <name type="scientific">Inhella proteolytica</name>
    <dbReference type="NCBI Taxonomy" id="2795029"/>
    <lineage>
        <taxon>Bacteria</taxon>
        <taxon>Pseudomonadati</taxon>
        <taxon>Pseudomonadota</taxon>
        <taxon>Betaproteobacteria</taxon>
        <taxon>Burkholderiales</taxon>
        <taxon>Sphaerotilaceae</taxon>
        <taxon>Inhella</taxon>
    </lineage>
</organism>
<dbReference type="PROSITE" id="PS51318">
    <property type="entry name" value="TAT"/>
    <property type="match status" value="1"/>
</dbReference>
<dbReference type="InterPro" id="IPR011600">
    <property type="entry name" value="Pept_C14_caspase"/>
</dbReference>
<feature type="signal peptide" evidence="1">
    <location>
        <begin position="1"/>
        <end position="26"/>
    </location>
</feature>
<dbReference type="SUPFAM" id="SSF52129">
    <property type="entry name" value="Caspase-like"/>
    <property type="match status" value="2"/>
</dbReference>
<dbReference type="PANTHER" id="PTHR22576:SF37">
    <property type="entry name" value="MUCOSA-ASSOCIATED LYMPHOID TISSUE LYMPHOMA TRANSLOCATION PROTEIN 1"/>
    <property type="match status" value="1"/>
</dbReference>
<dbReference type="InterPro" id="IPR052039">
    <property type="entry name" value="Caspase-related_regulators"/>
</dbReference>
<dbReference type="AlphaFoldDB" id="A0A931NGP6"/>
<dbReference type="GO" id="GO:0006508">
    <property type="term" value="P:proteolysis"/>
    <property type="evidence" value="ECO:0007669"/>
    <property type="project" value="InterPro"/>
</dbReference>
<evidence type="ECO:0000313" key="4">
    <source>
        <dbReference type="Proteomes" id="UP000613266"/>
    </source>
</evidence>
<dbReference type="InterPro" id="IPR006311">
    <property type="entry name" value="TAT_signal"/>
</dbReference>
<comment type="caution">
    <text evidence="3">The sequence shown here is derived from an EMBL/GenBank/DDBJ whole genome shotgun (WGS) entry which is preliminary data.</text>
</comment>
<dbReference type="RefSeq" id="WP_198110594.1">
    <property type="nucleotide sequence ID" value="NZ_JAEDAK010000005.1"/>
</dbReference>
<dbReference type="Gene3D" id="3.40.50.1460">
    <property type="match status" value="2"/>
</dbReference>
<dbReference type="Pfam" id="PF00656">
    <property type="entry name" value="Peptidase_C14"/>
    <property type="match status" value="2"/>
</dbReference>